<protein>
    <submittedName>
        <fullName evidence="3">Uncharacterized protein</fullName>
    </submittedName>
</protein>
<name>A0A1J7BH27_9ACTN</name>
<evidence type="ECO:0000256" key="1">
    <source>
        <dbReference type="SAM" id="MobiDB-lite"/>
    </source>
</evidence>
<feature type="transmembrane region" description="Helical" evidence="2">
    <location>
        <begin position="40"/>
        <end position="57"/>
    </location>
</feature>
<feature type="compositionally biased region" description="Acidic residues" evidence="1">
    <location>
        <begin position="172"/>
        <end position="191"/>
    </location>
</feature>
<feature type="region of interest" description="Disordered" evidence="1">
    <location>
        <begin position="162"/>
        <end position="214"/>
    </location>
</feature>
<keyword evidence="2" id="KW-0812">Transmembrane</keyword>
<feature type="transmembrane region" description="Helical" evidence="2">
    <location>
        <begin position="77"/>
        <end position="94"/>
    </location>
</feature>
<evidence type="ECO:0000313" key="3">
    <source>
        <dbReference type="EMBL" id="OIV37995.1"/>
    </source>
</evidence>
<organism evidence="3 4">
    <name type="scientific">Mangrovactinospora gilvigrisea</name>
    <dbReference type="NCBI Taxonomy" id="1428644"/>
    <lineage>
        <taxon>Bacteria</taxon>
        <taxon>Bacillati</taxon>
        <taxon>Actinomycetota</taxon>
        <taxon>Actinomycetes</taxon>
        <taxon>Kitasatosporales</taxon>
        <taxon>Streptomycetaceae</taxon>
        <taxon>Mangrovactinospora</taxon>
    </lineage>
</organism>
<gene>
    <name evidence="3" type="ORF">BIV57_08135</name>
</gene>
<accession>A0A1J7BH27</accession>
<comment type="caution">
    <text evidence="3">The sequence shown here is derived from an EMBL/GenBank/DDBJ whole genome shotgun (WGS) entry which is preliminary data.</text>
</comment>
<keyword evidence="2" id="KW-0472">Membrane</keyword>
<reference evidence="3 4" key="1">
    <citation type="submission" date="2016-10" db="EMBL/GenBank/DDBJ databases">
        <title>Genome sequence of Streptomyces gilvigriseus MUSC 26.</title>
        <authorList>
            <person name="Lee L.-H."/>
            <person name="Ser H.-L."/>
        </authorList>
    </citation>
    <scope>NUCLEOTIDE SEQUENCE [LARGE SCALE GENOMIC DNA]</scope>
    <source>
        <strain evidence="3 4">MUSC 26</strain>
    </source>
</reference>
<evidence type="ECO:0000313" key="4">
    <source>
        <dbReference type="Proteomes" id="UP000243342"/>
    </source>
</evidence>
<dbReference type="RefSeq" id="WP_071656043.1">
    <property type="nucleotide sequence ID" value="NZ_MLCF01000036.1"/>
</dbReference>
<dbReference type="Proteomes" id="UP000243342">
    <property type="component" value="Unassembled WGS sequence"/>
</dbReference>
<keyword evidence="2" id="KW-1133">Transmembrane helix</keyword>
<evidence type="ECO:0000256" key="2">
    <source>
        <dbReference type="SAM" id="Phobius"/>
    </source>
</evidence>
<sequence length="214" mass="24085">MDDETVILRDYTEAFKVKKAMRKLGRAHVPLKEGLFVDDIKVFGITLVLWLFLYAFVLKPPLRAALGLVGSAPPTGFVYIMLLLVPPIIAVGASRRPVRHNLQLFGFLRSLWRDLVDDPVHRRGVPVRRTRVPRAYRIVLWRARPDLLPALASTQPAPLGMHIPDSAASAFPDDDLDEDEEPDQEPDEAEQMPDMAPLSESELADDFVITTRRA</sequence>
<dbReference type="EMBL" id="MLCF01000036">
    <property type="protein sequence ID" value="OIV37995.1"/>
    <property type="molecule type" value="Genomic_DNA"/>
</dbReference>
<dbReference type="AlphaFoldDB" id="A0A1J7BH27"/>
<dbReference type="STRING" id="1428644.BIV57_08135"/>
<dbReference type="OrthoDB" id="4177787at2"/>
<proteinExistence type="predicted"/>
<keyword evidence="4" id="KW-1185">Reference proteome</keyword>